<feature type="transmembrane region" description="Helical" evidence="1">
    <location>
        <begin position="246"/>
        <end position="266"/>
    </location>
</feature>
<feature type="transmembrane region" description="Helical" evidence="1">
    <location>
        <begin position="64"/>
        <end position="86"/>
    </location>
</feature>
<feature type="domain" description="Acyltransferase 3" evidence="2">
    <location>
        <begin position="24"/>
        <end position="338"/>
    </location>
</feature>
<evidence type="ECO:0000259" key="2">
    <source>
        <dbReference type="Pfam" id="PF01757"/>
    </source>
</evidence>
<feature type="transmembrane region" description="Helical" evidence="1">
    <location>
        <begin position="98"/>
        <end position="116"/>
    </location>
</feature>
<keyword evidence="3" id="KW-0012">Acyltransferase</keyword>
<feature type="transmembrane region" description="Helical" evidence="1">
    <location>
        <begin position="317"/>
        <end position="340"/>
    </location>
</feature>
<sequence>MTSTATNSCYNIIMRKNEEKSYHYGLELLRIVSMFMIVLTHILGKGGLREAVSEKHDWYYAVVWIIQIASYVAVNCYALLSGYVGVSSSSKISKIAQLWLQVVFYTVLVTCGFALAGYPLGLSDWVGAFFPVVTSQYWYITAYFGLLLVKPLLNKGLNVISDKELRQVVLLSYVFFCLQPALFNNKVLEYSLSKGFGMTWLVLLYIFGAYLKRIDITRIKTFHLFLVYLLSSILTFLGMTQVGRIWYWYPSPSLVLGSIALFLIFAKYPLSHKSPYLSLIKFLAPASLGVYLLHLHPLIEKHFLLDEFIILLKAPEWLFPITIILLALVIYLISTLIEWLRLELYARLKVSDKLKILDTWFS</sequence>
<gene>
    <name evidence="3" type="ORF">SAMN02910293_02083</name>
</gene>
<proteinExistence type="predicted"/>
<accession>A0A1G6DBX4</accession>
<feature type="transmembrane region" description="Helical" evidence="1">
    <location>
        <begin position="165"/>
        <end position="183"/>
    </location>
</feature>
<dbReference type="Proteomes" id="UP000182508">
    <property type="component" value="Unassembled WGS sequence"/>
</dbReference>
<dbReference type="Pfam" id="PF01757">
    <property type="entry name" value="Acyl_transf_3"/>
    <property type="match status" value="1"/>
</dbReference>
<dbReference type="InterPro" id="IPR002656">
    <property type="entry name" value="Acyl_transf_3_dom"/>
</dbReference>
<feature type="transmembrane region" description="Helical" evidence="1">
    <location>
        <begin position="278"/>
        <end position="297"/>
    </location>
</feature>
<evidence type="ECO:0000256" key="1">
    <source>
        <dbReference type="SAM" id="Phobius"/>
    </source>
</evidence>
<dbReference type="EMBL" id="FMXP01000035">
    <property type="protein sequence ID" value="SDB42365.1"/>
    <property type="molecule type" value="Genomic_DNA"/>
</dbReference>
<protein>
    <submittedName>
        <fullName evidence="3">Surface polysaccharide O-acyltransferase, integral membrane enzyme</fullName>
    </submittedName>
</protein>
<keyword evidence="3" id="KW-0808">Transferase</keyword>
<dbReference type="AlphaFoldDB" id="A0A1G6DBX4"/>
<name>A0A1G6DBX4_9STRE</name>
<keyword evidence="1" id="KW-0812">Transmembrane</keyword>
<feature type="transmembrane region" description="Helical" evidence="1">
    <location>
        <begin position="223"/>
        <end position="240"/>
    </location>
</feature>
<organism evidence="3 4">
    <name type="scientific">Streptococcus henryi</name>
    <dbReference type="NCBI Taxonomy" id="439219"/>
    <lineage>
        <taxon>Bacteria</taxon>
        <taxon>Bacillati</taxon>
        <taxon>Bacillota</taxon>
        <taxon>Bacilli</taxon>
        <taxon>Lactobacillales</taxon>
        <taxon>Streptococcaceae</taxon>
        <taxon>Streptococcus</taxon>
    </lineage>
</organism>
<feature type="transmembrane region" description="Helical" evidence="1">
    <location>
        <begin position="195"/>
        <end position="211"/>
    </location>
</feature>
<dbReference type="eggNOG" id="COG3274">
    <property type="taxonomic scope" value="Bacteria"/>
</dbReference>
<evidence type="ECO:0000313" key="3">
    <source>
        <dbReference type="EMBL" id="SDB42365.1"/>
    </source>
</evidence>
<feature type="transmembrane region" description="Helical" evidence="1">
    <location>
        <begin position="136"/>
        <end position="153"/>
    </location>
</feature>
<keyword evidence="1" id="KW-0472">Membrane</keyword>
<evidence type="ECO:0000313" key="4">
    <source>
        <dbReference type="Proteomes" id="UP000182508"/>
    </source>
</evidence>
<keyword evidence="4" id="KW-1185">Reference proteome</keyword>
<feature type="transmembrane region" description="Helical" evidence="1">
    <location>
        <begin position="24"/>
        <end position="44"/>
    </location>
</feature>
<reference evidence="3 4" key="1">
    <citation type="submission" date="2016-10" db="EMBL/GenBank/DDBJ databases">
        <authorList>
            <person name="de Groot N.N."/>
        </authorList>
    </citation>
    <scope>NUCLEOTIDE SEQUENCE [LARGE SCALE GENOMIC DNA]</scope>
    <source>
        <strain evidence="3 4">A-4</strain>
    </source>
</reference>
<keyword evidence="1" id="KW-1133">Transmembrane helix</keyword>
<dbReference type="GO" id="GO:0016747">
    <property type="term" value="F:acyltransferase activity, transferring groups other than amino-acyl groups"/>
    <property type="evidence" value="ECO:0007669"/>
    <property type="project" value="InterPro"/>
</dbReference>